<feature type="compositionally biased region" description="Basic and acidic residues" evidence="1">
    <location>
        <begin position="164"/>
        <end position="173"/>
    </location>
</feature>
<reference evidence="2" key="2">
    <citation type="journal article" date="2023" name="IMA Fungus">
        <title>Comparative genomic study of the Penicillium genus elucidates a diverse pangenome and 15 lateral gene transfer events.</title>
        <authorList>
            <person name="Petersen C."/>
            <person name="Sorensen T."/>
            <person name="Nielsen M.R."/>
            <person name="Sondergaard T.E."/>
            <person name="Sorensen J.L."/>
            <person name="Fitzpatrick D.A."/>
            <person name="Frisvad J.C."/>
            <person name="Nielsen K.L."/>
        </authorList>
    </citation>
    <scope>NUCLEOTIDE SEQUENCE</scope>
    <source>
        <strain evidence="2">IBT 3081</strain>
    </source>
</reference>
<dbReference type="OrthoDB" id="4368535at2759"/>
<keyword evidence="3" id="KW-1185">Reference proteome</keyword>
<dbReference type="Proteomes" id="UP001147752">
    <property type="component" value="Unassembled WGS sequence"/>
</dbReference>
<reference evidence="2" key="1">
    <citation type="submission" date="2022-12" db="EMBL/GenBank/DDBJ databases">
        <authorList>
            <person name="Petersen C."/>
        </authorList>
    </citation>
    <scope>NUCLEOTIDE SEQUENCE</scope>
    <source>
        <strain evidence="2">IBT 3081</strain>
    </source>
</reference>
<dbReference type="AlphaFoldDB" id="A0A9W9SR52"/>
<protein>
    <submittedName>
        <fullName evidence="2">Uncharacterized protein</fullName>
    </submittedName>
</protein>
<accession>A0A9W9SR52</accession>
<name>A0A9W9SR52_9EURO</name>
<feature type="region of interest" description="Disordered" evidence="1">
    <location>
        <begin position="161"/>
        <end position="325"/>
    </location>
</feature>
<proteinExistence type="predicted"/>
<sequence length="354" mass="40978">MASNDRKYRLTYEPLNRSILQEWQPSGCFDKSFGSYYIVRSNYNAQEDWYCKHRYYSYPGAESYHYVNLTGWYYSLNPDGSEEKLHVKQKIAEYHPPNSLVWEDRSDKIPWDKLPAKPDRCIENISRPAPWFWTELEQRERKRGMAWSLLVCGIADTRQSQLKEPSDNTKDVTFRSASETSVKSEGDTSGGGSSTDQTPQEELPENKVPTTKRNSTTTKFTSVKSKPHPRKTERSEKEPEEGKKQKRQKKAESNQAEEQDSPRLNKLKAEKRKFEEQESQENHEGMEPGNKKRKKERIPEAKRKEVGRCDSADLPNRKRKVNDEDEVATTPIAVKKKRRHGIQESGVAIGVGIC</sequence>
<evidence type="ECO:0000256" key="1">
    <source>
        <dbReference type="SAM" id="MobiDB-lite"/>
    </source>
</evidence>
<evidence type="ECO:0000313" key="2">
    <source>
        <dbReference type="EMBL" id="KAJ5383146.1"/>
    </source>
</evidence>
<feature type="compositionally biased region" description="Basic and acidic residues" evidence="1">
    <location>
        <begin position="230"/>
        <end position="243"/>
    </location>
</feature>
<dbReference type="GeneID" id="81457970"/>
<dbReference type="EMBL" id="JAPZBT010000001">
    <property type="protein sequence ID" value="KAJ5383146.1"/>
    <property type="molecule type" value="Genomic_DNA"/>
</dbReference>
<evidence type="ECO:0000313" key="3">
    <source>
        <dbReference type="Proteomes" id="UP001147752"/>
    </source>
</evidence>
<organism evidence="2 3">
    <name type="scientific">Penicillium concentricum</name>
    <dbReference type="NCBI Taxonomy" id="293559"/>
    <lineage>
        <taxon>Eukaryota</taxon>
        <taxon>Fungi</taxon>
        <taxon>Dikarya</taxon>
        <taxon>Ascomycota</taxon>
        <taxon>Pezizomycotina</taxon>
        <taxon>Eurotiomycetes</taxon>
        <taxon>Eurotiomycetidae</taxon>
        <taxon>Eurotiales</taxon>
        <taxon>Aspergillaceae</taxon>
        <taxon>Penicillium</taxon>
    </lineage>
</organism>
<comment type="caution">
    <text evidence="2">The sequence shown here is derived from an EMBL/GenBank/DDBJ whole genome shotgun (WGS) entry which is preliminary data.</text>
</comment>
<gene>
    <name evidence="2" type="ORF">N7517_001057</name>
</gene>
<feature type="compositionally biased region" description="Basic and acidic residues" evidence="1">
    <location>
        <begin position="297"/>
        <end position="311"/>
    </location>
</feature>
<feature type="compositionally biased region" description="Low complexity" evidence="1">
    <location>
        <begin position="211"/>
        <end position="224"/>
    </location>
</feature>
<feature type="compositionally biased region" description="Basic and acidic residues" evidence="1">
    <location>
        <begin position="272"/>
        <end position="290"/>
    </location>
</feature>
<dbReference type="RefSeq" id="XP_056582922.1">
    <property type="nucleotide sequence ID" value="XM_056718787.1"/>
</dbReference>